<proteinExistence type="predicted"/>
<sequence length="83" mass="9356">MDGCLESRPAGEISKSLSERLEHFHGKQVRRMNVAGIKQVLESGTSIRVEVAVDDAKTSVFCKYHPDDFDEQKMRMLATLETT</sequence>
<reference evidence="1 2" key="1">
    <citation type="submission" date="2016-02" db="EMBL/GenBank/DDBJ databases">
        <title>Genome analysis of coral dinoflagellate symbionts highlights evolutionary adaptations to a symbiotic lifestyle.</title>
        <authorList>
            <person name="Aranda M."/>
            <person name="Li Y."/>
            <person name="Liew Y.J."/>
            <person name="Baumgarten S."/>
            <person name="Simakov O."/>
            <person name="Wilson M."/>
            <person name="Piel J."/>
            <person name="Ashoor H."/>
            <person name="Bougouffa S."/>
            <person name="Bajic V.B."/>
            <person name="Ryu T."/>
            <person name="Ravasi T."/>
            <person name="Bayer T."/>
            <person name="Micklem G."/>
            <person name="Kim H."/>
            <person name="Bhak J."/>
            <person name="Lajeunesse T.C."/>
            <person name="Voolstra C.R."/>
        </authorList>
    </citation>
    <scope>NUCLEOTIDE SEQUENCE [LARGE SCALE GENOMIC DNA]</scope>
    <source>
        <strain evidence="1 2">CCMP2467</strain>
    </source>
</reference>
<keyword evidence="2" id="KW-1185">Reference proteome</keyword>
<protein>
    <submittedName>
        <fullName evidence="1">Uncharacterized protein</fullName>
    </submittedName>
</protein>
<accession>A0A1Q9F5M6</accession>
<dbReference type="Proteomes" id="UP000186817">
    <property type="component" value="Unassembled WGS sequence"/>
</dbReference>
<organism evidence="1 2">
    <name type="scientific">Symbiodinium microadriaticum</name>
    <name type="common">Dinoflagellate</name>
    <name type="synonym">Zooxanthella microadriatica</name>
    <dbReference type="NCBI Taxonomy" id="2951"/>
    <lineage>
        <taxon>Eukaryota</taxon>
        <taxon>Sar</taxon>
        <taxon>Alveolata</taxon>
        <taxon>Dinophyceae</taxon>
        <taxon>Suessiales</taxon>
        <taxon>Symbiodiniaceae</taxon>
        <taxon>Symbiodinium</taxon>
    </lineage>
</organism>
<dbReference type="EMBL" id="LSRX01000008">
    <property type="protein sequence ID" value="OLQ14961.1"/>
    <property type="molecule type" value="Genomic_DNA"/>
</dbReference>
<gene>
    <name evidence="1" type="ORF">AK812_SmicGene866</name>
</gene>
<evidence type="ECO:0000313" key="1">
    <source>
        <dbReference type="EMBL" id="OLQ14961.1"/>
    </source>
</evidence>
<dbReference type="AlphaFoldDB" id="A0A1Q9F5M6"/>
<dbReference type="OrthoDB" id="408469at2759"/>
<evidence type="ECO:0000313" key="2">
    <source>
        <dbReference type="Proteomes" id="UP000186817"/>
    </source>
</evidence>
<comment type="caution">
    <text evidence="1">The sequence shown here is derived from an EMBL/GenBank/DDBJ whole genome shotgun (WGS) entry which is preliminary data.</text>
</comment>
<name>A0A1Q9F5M6_SYMMI</name>